<keyword evidence="6 16" id="KW-0031">Aminopeptidase</keyword>
<dbReference type="InterPro" id="IPR001930">
    <property type="entry name" value="Peptidase_M1"/>
</dbReference>
<dbReference type="GeneID" id="303303920"/>
<comment type="caution">
    <text evidence="16">The sequence shown here is derived from an EMBL/GenBank/DDBJ whole genome shotgun (WGS) entry which is preliminary data.</text>
</comment>
<protein>
    <recommendedName>
        <fullName evidence="5">Aminopeptidase N</fullName>
        <ecNumber evidence="4">3.4.11.2</ecNumber>
    </recommendedName>
    <alternativeName>
        <fullName evidence="12">Alanine aminopeptidase</fullName>
    </alternativeName>
    <alternativeName>
        <fullName evidence="13">Lysyl aminopeptidase</fullName>
    </alternativeName>
</protein>
<dbReference type="RefSeq" id="WP_188684841.1">
    <property type="nucleotide sequence ID" value="NZ_BMKX01000002.1"/>
</dbReference>
<dbReference type="InterPro" id="IPR045357">
    <property type="entry name" value="Aminopeptidase_N-like_N"/>
</dbReference>
<dbReference type="InterPro" id="IPR014782">
    <property type="entry name" value="Peptidase_M1_dom"/>
</dbReference>
<dbReference type="PRINTS" id="PR00756">
    <property type="entry name" value="ALADIPTASE"/>
</dbReference>
<dbReference type="Proteomes" id="UP000606115">
    <property type="component" value="Unassembled WGS sequence"/>
</dbReference>
<keyword evidence="8" id="KW-0479">Metal-binding</keyword>
<dbReference type="EMBL" id="BMKX01000002">
    <property type="protein sequence ID" value="GGJ57654.1"/>
    <property type="molecule type" value="Genomic_DNA"/>
</dbReference>
<evidence type="ECO:0000256" key="7">
    <source>
        <dbReference type="ARBA" id="ARBA00022670"/>
    </source>
</evidence>
<evidence type="ECO:0000256" key="5">
    <source>
        <dbReference type="ARBA" id="ARBA00015611"/>
    </source>
</evidence>
<comment type="cofactor">
    <cofactor evidence="2">
        <name>Zn(2+)</name>
        <dbReference type="ChEBI" id="CHEBI:29105"/>
    </cofactor>
</comment>
<dbReference type="SUPFAM" id="SSF55486">
    <property type="entry name" value="Metalloproteases ('zincins'), catalytic domain"/>
    <property type="match status" value="1"/>
</dbReference>
<dbReference type="Gene3D" id="1.10.390.10">
    <property type="entry name" value="Neutral Protease Domain 2"/>
    <property type="match status" value="1"/>
</dbReference>
<name>A0ABQ2DGY1_9MICC</name>
<dbReference type="CDD" id="cd09603">
    <property type="entry name" value="M1_APN_like"/>
    <property type="match status" value="1"/>
</dbReference>
<dbReference type="PANTHER" id="PTHR11533">
    <property type="entry name" value="PROTEASE M1 ZINC METALLOPROTEASE"/>
    <property type="match status" value="1"/>
</dbReference>
<evidence type="ECO:0000259" key="15">
    <source>
        <dbReference type="Pfam" id="PF17900"/>
    </source>
</evidence>
<evidence type="ECO:0000256" key="6">
    <source>
        <dbReference type="ARBA" id="ARBA00022438"/>
    </source>
</evidence>
<evidence type="ECO:0000259" key="14">
    <source>
        <dbReference type="Pfam" id="PF01433"/>
    </source>
</evidence>
<organism evidence="16 17">
    <name type="scientific">Glutamicibacter ardleyensis</name>
    <dbReference type="NCBI Taxonomy" id="225894"/>
    <lineage>
        <taxon>Bacteria</taxon>
        <taxon>Bacillati</taxon>
        <taxon>Actinomycetota</taxon>
        <taxon>Actinomycetes</taxon>
        <taxon>Micrococcales</taxon>
        <taxon>Micrococcaceae</taxon>
        <taxon>Glutamicibacter</taxon>
    </lineage>
</organism>
<evidence type="ECO:0000256" key="1">
    <source>
        <dbReference type="ARBA" id="ARBA00000098"/>
    </source>
</evidence>
<evidence type="ECO:0000256" key="10">
    <source>
        <dbReference type="ARBA" id="ARBA00022833"/>
    </source>
</evidence>
<evidence type="ECO:0000256" key="4">
    <source>
        <dbReference type="ARBA" id="ARBA00012564"/>
    </source>
</evidence>
<dbReference type="InterPro" id="IPR042097">
    <property type="entry name" value="Aminopeptidase_N-like_N_sf"/>
</dbReference>
<dbReference type="GO" id="GO:0004177">
    <property type="term" value="F:aminopeptidase activity"/>
    <property type="evidence" value="ECO:0007669"/>
    <property type="project" value="UniProtKB-KW"/>
</dbReference>
<dbReference type="PANTHER" id="PTHR11533:SF174">
    <property type="entry name" value="PUROMYCIN-SENSITIVE AMINOPEPTIDASE-RELATED"/>
    <property type="match status" value="1"/>
</dbReference>
<dbReference type="Pfam" id="PF01433">
    <property type="entry name" value="Peptidase_M1"/>
    <property type="match status" value="1"/>
</dbReference>
<feature type="domain" description="Peptidase M1 membrane alanine aminopeptidase" evidence="14">
    <location>
        <begin position="228"/>
        <end position="422"/>
    </location>
</feature>
<evidence type="ECO:0000256" key="11">
    <source>
        <dbReference type="ARBA" id="ARBA00023049"/>
    </source>
</evidence>
<keyword evidence="9" id="KW-0378">Hydrolase</keyword>
<proteinExistence type="inferred from homology"/>
<dbReference type="InterPro" id="IPR050344">
    <property type="entry name" value="Peptidase_M1_aminopeptidases"/>
</dbReference>
<evidence type="ECO:0000313" key="17">
    <source>
        <dbReference type="Proteomes" id="UP000606115"/>
    </source>
</evidence>
<keyword evidence="10" id="KW-0862">Zinc</keyword>
<dbReference type="SUPFAM" id="SSF63737">
    <property type="entry name" value="Leukotriene A4 hydrolase N-terminal domain"/>
    <property type="match status" value="1"/>
</dbReference>
<accession>A0ABQ2DGY1</accession>
<evidence type="ECO:0000256" key="8">
    <source>
        <dbReference type="ARBA" id="ARBA00022723"/>
    </source>
</evidence>
<evidence type="ECO:0000256" key="2">
    <source>
        <dbReference type="ARBA" id="ARBA00001947"/>
    </source>
</evidence>
<evidence type="ECO:0000256" key="9">
    <source>
        <dbReference type="ARBA" id="ARBA00022801"/>
    </source>
</evidence>
<gene>
    <name evidence="16" type="ORF">GCM10007173_15560</name>
</gene>
<comment type="similarity">
    <text evidence="3">Belongs to the peptidase M1 family.</text>
</comment>
<dbReference type="Pfam" id="PF17900">
    <property type="entry name" value="Peptidase_M1_N"/>
    <property type="match status" value="1"/>
</dbReference>
<evidence type="ECO:0000313" key="16">
    <source>
        <dbReference type="EMBL" id="GGJ57654.1"/>
    </source>
</evidence>
<evidence type="ECO:0000256" key="13">
    <source>
        <dbReference type="ARBA" id="ARBA00031533"/>
    </source>
</evidence>
<sequence>MPQQLDDYTKHHGSEQYTVEHYDLELKCKLASNLLEGKAVLHIRALVDLDVVRLNLHGLRVLKATCQGKKLAATKRHHRIEVKLPAMLPAGEQVELALRYAGNPGVDNGMWGEVGWEELTDGVLISGQPTGAATWFPCNDHPSHKSSYRFSITTDAGYRAVANGEQVSYSRAASADTWVYEQREPIASYMATVQIGRYSEIPFDTEGHLLAYAVPGMDLAVRGAFAKQGEMAEVFERHFGPYPYASYKIVVVDDELEIPLEAAGLSIFGRNHLSLDWEAQRLIAHEFSHQWWGNSLTLKRWTDIWLHEGFACFSEWLYSESAGLLSLADRARAAWEKLEQSAQDLVIGAPGPELMFDDRVYKRGALALFALLGEVGAEAFYAMLKEWVATHAHGHVDTAAFLAHAQGFAPGTLDVAALLEPWLYEQALPAFPR</sequence>
<keyword evidence="7" id="KW-0645">Protease</keyword>
<comment type="catalytic activity">
    <reaction evidence="1">
        <text>Release of an N-terminal amino acid, Xaa-|-Yaa- from a peptide, amide or arylamide. Xaa is preferably Ala, but may be most amino acids including Pro (slow action). When a terminal hydrophobic residue is followed by a prolyl residue, the two may be released as an intact Xaa-Pro dipeptide.</text>
        <dbReference type="EC" id="3.4.11.2"/>
    </reaction>
</comment>
<dbReference type="EC" id="3.4.11.2" evidence="4"/>
<feature type="domain" description="Aminopeptidase N-like N-terminal" evidence="15">
    <location>
        <begin position="20"/>
        <end position="190"/>
    </location>
</feature>
<dbReference type="InterPro" id="IPR027268">
    <property type="entry name" value="Peptidase_M4/M1_CTD_sf"/>
</dbReference>
<keyword evidence="11" id="KW-0482">Metalloprotease</keyword>
<dbReference type="Gene3D" id="2.60.40.1730">
    <property type="entry name" value="tricorn interacting facor f3 domain"/>
    <property type="match status" value="1"/>
</dbReference>
<evidence type="ECO:0000256" key="12">
    <source>
        <dbReference type="ARBA" id="ARBA00029811"/>
    </source>
</evidence>
<reference evidence="17" key="1">
    <citation type="journal article" date="2019" name="Int. J. Syst. Evol. Microbiol.">
        <title>The Global Catalogue of Microorganisms (GCM) 10K type strain sequencing project: providing services to taxonomists for standard genome sequencing and annotation.</title>
        <authorList>
            <consortium name="The Broad Institute Genomics Platform"/>
            <consortium name="The Broad Institute Genome Sequencing Center for Infectious Disease"/>
            <person name="Wu L."/>
            <person name="Ma J."/>
        </authorList>
    </citation>
    <scope>NUCLEOTIDE SEQUENCE [LARGE SCALE GENOMIC DNA]</scope>
    <source>
        <strain evidence="17">CGMCC 1.3685</strain>
    </source>
</reference>
<evidence type="ECO:0000256" key="3">
    <source>
        <dbReference type="ARBA" id="ARBA00010136"/>
    </source>
</evidence>
<keyword evidence="17" id="KW-1185">Reference proteome</keyword>